<reference evidence="3" key="1">
    <citation type="journal article" date="2014" name="Gene">
        <title>Genome-guided analysis of transformation efficiency and carbon dioxide assimilation by Moorella thermoacetica Y72.</title>
        <authorList>
            <person name="Tsukahara K."/>
            <person name="Kita A."/>
            <person name="Nakashimada Y."/>
            <person name="Hoshino T."/>
            <person name="Murakami K."/>
        </authorList>
    </citation>
    <scope>NUCLEOTIDE SEQUENCE [LARGE SCALE GENOMIC DNA]</scope>
    <source>
        <strain evidence="3">Y72</strain>
    </source>
</reference>
<dbReference type="Gene3D" id="3.40.50.11440">
    <property type="match status" value="1"/>
</dbReference>
<dbReference type="GO" id="GO:0050043">
    <property type="term" value="F:lactate racemase activity"/>
    <property type="evidence" value="ECO:0007669"/>
    <property type="project" value="InterPro"/>
</dbReference>
<protein>
    <submittedName>
        <fullName evidence="3">Uncharacterized conserved protein</fullName>
    </submittedName>
</protein>
<feature type="domain" description="Lactate racemase C-terminal" evidence="2">
    <location>
        <begin position="274"/>
        <end position="415"/>
    </location>
</feature>
<dbReference type="EMBL" id="DF238840">
    <property type="protein sequence ID" value="GAF24993.1"/>
    <property type="molecule type" value="Genomic_DNA"/>
</dbReference>
<name>A0A0S6U7C3_NEOTH</name>
<dbReference type="Pfam" id="PF21113">
    <property type="entry name" value="LarA_C"/>
    <property type="match status" value="1"/>
</dbReference>
<dbReference type="InterPro" id="IPR043166">
    <property type="entry name" value="LarA-like_C"/>
</dbReference>
<dbReference type="Pfam" id="PF09861">
    <property type="entry name" value="Lar_N"/>
    <property type="match status" value="1"/>
</dbReference>
<dbReference type="InterPro" id="IPR029063">
    <property type="entry name" value="SAM-dependent_MTases_sf"/>
</dbReference>
<dbReference type="NCBIfam" id="NF033504">
    <property type="entry name" value="Ni_dep_LarA"/>
    <property type="match status" value="1"/>
</dbReference>
<dbReference type="PANTHER" id="PTHR33171:SF17">
    <property type="entry name" value="LARA-LIKE N-TERMINAL DOMAIN-CONTAINING PROTEIN"/>
    <property type="match status" value="1"/>
</dbReference>
<evidence type="ECO:0000259" key="2">
    <source>
        <dbReference type="Pfam" id="PF21113"/>
    </source>
</evidence>
<evidence type="ECO:0000313" key="3">
    <source>
        <dbReference type="EMBL" id="GAF24993.1"/>
    </source>
</evidence>
<dbReference type="InterPro" id="IPR048068">
    <property type="entry name" value="LarA-like"/>
</dbReference>
<evidence type="ECO:0000259" key="1">
    <source>
        <dbReference type="Pfam" id="PF09861"/>
    </source>
</evidence>
<dbReference type="InterPro" id="IPR048520">
    <property type="entry name" value="LarA_C"/>
</dbReference>
<accession>A0A0S6U7C3</accession>
<dbReference type="PANTHER" id="PTHR33171">
    <property type="entry name" value="LAR_N DOMAIN-CONTAINING PROTEIN"/>
    <property type="match status" value="1"/>
</dbReference>
<organism evidence="3">
    <name type="scientific">Moorella thermoacetica Y72</name>
    <dbReference type="NCBI Taxonomy" id="1325331"/>
    <lineage>
        <taxon>Bacteria</taxon>
        <taxon>Bacillati</taxon>
        <taxon>Bacillota</taxon>
        <taxon>Clostridia</taxon>
        <taxon>Neomoorellales</taxon>
        <taxon>Neomoorellaceae</taxon>
        <taxon>Neomoorella</taxon>
    </lineage>
</organism>
<dbReference type="SUPFAM" id="SSF53335">
    <property type="entry name" value="S-adenosyl-L-methionine-dependent methyltransferases"/>
    <property type="match status" value="1"/>
</dbReference>
<feature type="domain" description="LarA-like N-terminal" evidence="1">
    <location>
        <begin position="12"/>
        <end position="210"/>
    </location>
</feature>
<sequence length="420" mass="46226">MINLARQFRLPYGHGQYQEITIAEENYLGTLEHHEVSLQPRQNDLAAALARPVASSPLREIVKPGEKIALVTSDITRPCPSHQLLPPILKELELAGVKDQDITIILATGNHRQHTEAEKQRLVGKEIYARYRCLDADAEDAVYLGETRRGTPVEIFRPVIEADRRILVGNVEYHYFAGYSGGVKAIMPGCSTPRAIQANHRMMIEPGAQAGEIENNPVRQDIEDVLHFLAVDFIVNVILDEHKNVLAAFAGHPIAAHRQAARYLDRLYKVNIAEPADIVIASAGGFPKDINLYQAQKAIDNARRAVRPGGILILVAECPEGLGDATFAAWVMAAQKPDDLIERVRINFELGGHKAAAIAMVLKDTRIYLVSSLPAQVARQIFLEPFSSLTEAYQSALKELGTESKVLLIPQAGSVLPCLV</sequence>
<dbReference type="Proteomes" id="UP000063718">
    <property type="component" value="Unassembled WGS sequence"/>
</dbReference>
<dbReference type="InterPro" id="IPR018657">
    <property type="entry name" value="LarA-like_N"/>
</dbReference>
<dbReference type="Gene3D" id="3.90.226.30">
    <property type="match status" value="1"/>
</dbReference>
<proteinExistence type="predicted"/>
<gene>
    <name evidence="3" type="ORF">MTY_0321</name>
</gene>
<dbReference type="InterPro" id="IPR047926">
    <property type="entry name" value="Ni_dep_LarA"/>
</dbReference>
<dbReference type="AlphaFoldDB" id="A0A0S6U7C3"/>